<dbReference type="Gene3D" id="2.60.40.640">
    <property type="match status" value="1"/>
</dbReference>
<accession>A0AAV5SUU5</accession>
<evidence type="ECO:0000256" key="1">
    <source>
        <dbReference type="ARBA" id="ARBA00005298"/>
    </source>
</evidence>
<feature type="domain" description="Arrestin-like N-terminal" evidence="2">
    <location>
        <begin position="5"/>
        <end position="98"/>
    </location>
</feature>
<protein>
    <recommendedName>
        <fullName evidence="2">Arrestin-like N-terminal domain-containing protein</fullName>
    </recommendedName>
</protein>
<evidence type="ECO:0000313" key="4">
    <source>
        <dbReference type="Proteomes" id="UP001432027"/>
    </source>
</evidence>
<gene>
    <name evidence="3" type="ORF">PENTCL1PPCAC_8819</name>
</gene>
<keyword evidence="4" id="KW-1185">Reference proteome</keyword>
<dbReference type="InterPro" id="IPR011021">
    <property type="entry name" value="Arrestin-like_N"/>
</dbReference>
<dbReference type="SUPFAM" id="SSF81296">
    <property type="entry name" value="E set domains"/>
    <property type="match status" value="1"/>
</dbReference>
<dbReference type="AlphaFoldDB" id="A0AAV5SUU5"/>
<proteinExistence type="inferred from homology"/>
<evidence type="ECO:0000259" key="2">
    <source>
        <dbReference type="Pfam" id="PF00339"/>
    </source>
</evidence>
<dbReference type="Pfam" id="PF00339">
    <property type="entry name" value="Arrestin_N"/>
    <property type="match status" value="1"/>
</dbReference>
<sequence length="115" mass="13002">MADISITYDKQHYAPGDSVTARIEVRVKHSPLKLFSIECSVIGRATVQWQEYEPGGMAGNYKNYSSSHTYISLSEILLTPPKNDESISLSVGLHTFEYKLVDAITHQHRFYDGIH</sequence>
<dbReference type="EMBL" id="BTSX01000002">
    <property type="protein sequence ID" value="GMS86644.1"/>
    <property type="molecule type" value="Genomic_DNA"/>
</dbReference>
<reference evidence="3" key="1">
    <citation type="submission" date="2023-10" db="EMBL/GenBank/DDBJ databases">
        <title>Genome assembly of Pristionchus species.</title>
        <authorList>
            <person name="Yoshida K."/>
            <person name="Sommer R.J."/>
        </authorList>
    </citation>
    <scope>NUCLEOTIDE SEQUENCE</scope>
    <source>
        <strain evidence="3">RS0144</strain>
    </source>
</reference>
<comment type="caution">
    <text evidence="3">The sequence shown here is derived from an EMBL/GenBank/DDBJ whole genome shotgun (WGS) entry which is preliminary data.</text>
</comment>
<dbReference type="InterPro" id="IPR014752">
    <property type="entry name" value="Arrestin-like_C"/>
</dbReference>
<comment type="similarity">
    <text evidence="1">Belongs to the arrestin family.</text>
</comment>
<dbReference type="InterPro" id="IPR014756">
    <property type="entry name" value="Ig_E-set"/>
</dbReference>
<name>A0AAV5SUU5_9BILA</name>
<dbReference type="Proteomes" id="UP001432027">
    <property type="component" value="Unassembled WGS sequence"/>
</dbReference>
<evidence type="ECO:0000313" key="3">
    <source>
        <dbReference type="EMBL" id="GMS86644.1"/>
    </source>
</evidence>
<organism evidence="3 4">
    <name type="scientific">Pristionchus entomophagus</name>
    <dbReference type="NCBI Taxonomy" id="358040"/>
    <lineage>
        <taxon>Eukaryota</taxon>
        <taxon>Metazoa</taxon>
        <taxon>Ecdysozoa</taxon>
        <taxon>Nematoda</taxon>
        <taxon>Chromadorea</taxon>
        <taxon>Rhabditida</taxon>
        <taxon>Rhabditina</taxon>
        <taxon>Diplogasteromorpha</taxon>
        <taxon>Diplogasteroidea</taxon>
        <taxon>Neodiplogasteridae</taxon>
        <taxon>Pristionchus</taxon>
    </lineage>
</organism>